<name>A0A6A4LNU4_9ERIC</name>
<keyword evidence="4" id="KW-1185">Reference proteome</keyword>
<proteinExistence type="predicted"/>
<accession>A0A6A4LNU4</accession>
<evidence type="ECO:0000256" key="1">
    <source>
        <dbReference type="SAM" id="MobiDB-lite"/>
    </source>
</evidence>
<protein>
    <recommendedName>
        <fullName evidence="2">Transposase MuDR plant domain-containing protein</fullName>
    </recommendedName>
</protein>
<organism evidence="3 4">
    <name type="scientific">Rhododendron williamsianum</name>
    <dbReference type="NCBI Taxonomy" id="262921"/>
    <lineage>
        <taxon>Eukaryota</taxon>
        <taxon>Viridiplantae</taxon>
        <taxon>Streptophyta</taxon>
        <taxon>Embryophyta</taxon>
        <taxon>Tracheophyta</taxon>
        <taxon>Spermatophyta</taxon>
        <taxon>Magnoliopsida</taxon>
        <taxon>eudicotyledons</taxon>
        <taxon>Gunneridae</taxon>
        <taxon>Pentapetalae</taxon>
        <taxon>asterids</taxon>
        <taxon>Ericales</taxon>
        <taxon>Ericaceae</taxon>
        <taxon>Ericoideae</taxon>
        <taxon>Rhodoreae</taxon>
        <taxon>Rhododendron</taxon>
    </lineage>
</organism>
<feature type="region of interest" description="Disordered" evidence="1">
    <location>
        <begin position="175"/>
        <end position="207"/>
    </location>
</feature>
<dbReference type="InterPro" id="IPR004332">
    <property type="entry name" value="Transposase_MuDR"/>
</dbReference>
<evidence type="ECO:0000259" key="2">
    <source>
        <dbReference type="Pfam" id="PF03108"/>
    </source>
</evidence>
<dbReference type="OrthoDB" id="1740417at2759"/>
<sequence length="500" mass="54031">MAATCCLLHQIEEDFPKTISSSSIDESLEDEDDLVVDLGFEHDFEDDTHSAKSYPYEFSYANLCEILQEIGCTPWASLTYLRPGHTIQDGLFEISNDTDMTEMFILYEGEVKEIELFITHPDVEESDDEELGWHQWEEIGGEQLELGGDKFGNGNNGAGSGADSVAMDYLEEGGPSAKAMEDKGRGKSVIVGEDVEGGDSDKDRDRDSDIDYACSGLWDSSSSDGDGEEIYDFEEGGLSVKVVKDIGKSVILVRMWKESVVVTVVMTLGVLSAHQMVRRFLDHFKEFHLRNGSEYKYIKNESKRVTVKCKYEDEEHPCTWRLHASRVGVVTRSRASGSGIGTTSAGRGIQVSTDGGVVARGRGVISDAGRGMAKGSGLVGGGRRIARGRGMARERGMAIGGRSGFGRGGGATSDERGFARVGRGIARGATERTIGGSKKNTSGSIGRATCSSIGVATTGAISDATTVSKVPVVDLKMIGRLPELEMVFSHLKSPWDPLRD</sequence>
<feature type="domain" description="Transposase MuDR plant" evidence="2">
    <location>
        <begin position="294"/>
        <end position="326"/>
    </location>
</feature>
<dbReference type="AlphaFoldDB" id="A0A6A4LNU4"/>
<comment type="caution">
    <text evidence="3">The sequence shown here is derived from an EMBL/GenBank/DDBJ whole genome shotgun (WGS) entry which is preliminary data.</text>
</comment>
<evidence type="ECO:0000313" key="4">
    <source>
        <dbReference type="Proteomes" id="UP000428333"/>
    </source>
</evidence>
<dbReference type="EMBL" id="QEFC01001226">
    <property type="protein sequence ID" value="KAE9458952.1"/>
    <property type="molecule type" value="Genomic_DNA"/>
</dbReference>
<feature type="non-terminal residue" evidence="3">
    <location>
        <position position="1"/>
    </location>
</feature>
<reference evidence="3 4" key="1">
    <citation type="journal article" date="2019" name="Genome Biol. Evol.">
        <title>The Rhododendron genome and chromosomal organization provide insight into shared whole-genome duplications across the heath family (Ericaceae).</title>
        <authorList>
            <person name="Soza V.L."/>
            <person name="Lindsley D."/>
            <person name="Waalkes A."/>
            <person name="Ramage E."/>
            <person name="Patwardhan R.P."/>
            <person name="Burton J.N."/>
            <person name="Adey A."/>
            <person name="Kumar A."/>
            <person name="Qiu R."/>
            <person name="Shendure J."/>
            <person name="Hall B."/>
        </authorList>
    </citation>
    <scope>NUCLEOTIDE SEQUENCE [LARGE SCALE GENOMIC DNA]</scope>
    <source>
        <strain evidence="3">RSF 1966-606</strain>
    </source>
</reference>
<dbReference type="Proteomes" id="UP000428333">
    <property type="component" value="Linkage Group LG05"/>
</dbReference>
<evidence type="ECO:0000313" key="3">
    <source>
        <dbReference type="EMBL" id="KAE9458952.1"/>
    </source>
</evidence>
<dbReference type="Pfam" id="PF03108">
    <property type="entry name" value="DBD_Tnp_Mut"/>
    <property type="match status" value="1"/>
</dbReference>
<gene>
    <name evidence="3" type="ORF">C3L33_09146</name>
</gene>